<dbReference type="SUPFAM" id="SSF52151">
    <property type="entry name" value="FabD/lysophospholipase-like"/>
    <property type="match status" value="1"/>
</dbReference>
<dbReference type="PANTHER" id="PTHR42681:SF1">
    <property type="entry name" value="MALONYL-COA-ACYL CARRIER PROTEIN TRANSACYLASE, MITOCHONDRIAL"/>
    <property type="match status" value="1"/>
</dbReference>
<dbReference type="InterPro" id="IPR014043">
    <property type="entry name" value="Acyl_transferase_dom"/>
</dbReference>
<dbReference type="InterPro" id="IPR016036">
    <property type="entry name" value="Malonyl_transacylase_ACP-bd"/>
</dbReference>
<dbReference type="RefSeq" id="WP_075727405.1">
    <property type="nucleotide sequence ID" value="NZ_LTDM01000043.1"/>
</dbReference>
<dbReference type="InterPro" id="IPR050858">
    <property type="entry name" value="Mal-CoA-ACP_Trans/PKS_FabD"/>
</dbReference>
<dbReference type="OrthoDB" id="9805460at2"/>
<dbReference type="InterPro" id="IPR024925">
    <property type="entry name" value="Malonyl_CoA-ACP_transAc"/>
</dbReference>
<dbReference type="Gene3D" id="3.40.366.10">
    <property type="entry name" value="Malonyl-Coenzyme A Acyl Carrier Protein, domain 2"/>
    <property type="match status" value="1"/>
</dbReference>
<dbReference type="PANTHER" id="PTHR42681">
    <property type="entry name" value="MALONYL-COA-ACYL CARRIER PROTEIN TRANSACYLASE, MITOCHONDRIAL"/>
    <property type="match status" value="1"/>
</dbReference>
<dbReference type="GO" id="GO:0005829">
    <property type="term" value="C:cytosol"/>
    <property type="evidence" value="ECO:0007669"/>
    <property type="project" value="TreeGrafter"/>
</dbReference>
<comment type="similarity">
    <text evidence="4">Belongs to the fabD family.</text>
</comment>
<sequence length="317" mass="34932">MSKVALLFPGQGSQYVGMGKDFFDEYQVSKEVFVEADRVLNMDLSRIIFFSDEEELQKTENTQPAILTTSISILRALEKEGIDYEYALGLSLGEYSALVAGGVFDFKDAVNIVRERGKFMEMAVPSNKGGMAAILGLNTEKIDILIETCKSEGVLSVANYNCPGQIVLTGEIEAIEKAIIEAKNLGAKKAIRLNVSGPFHSSMLETAGENLQKELLKYNINDPQKKIVSNVDAKIIEGRDEIIKKLVKQVSNSVLFQQSIELLIEKGVDTFIEVGPNKSLTSFIKRTAKASNVELKTFNIQDIDSFKETINSLKGGE</sequence>
<keyword evidence="2 4" id="KW-0012">Acyltransferase</keyword>
<dbReference type="EC" id="2.3.1.39" evidence="4"/>
<feature type="active site" evidence="5">
    <location>
        <position position="91"/>
    </location>
</feature>
<proteinExistence type="inferred from homology"/>
<dbReference type="GO" id="GO:0004314">
    <property type="term" value="F:[acyl-carrier-protein] S-malonyltransferase activity"/>
    <property type="evidence" value="ECO:0007669"/>
    <property type="project" value="UniProtKB-EC"/>
</dbReference>
<keyword evidence="8" id="KW-1185">Reference proteome</keyword>
<protein>
    <recommendedName>
        <fullName evidence="4">Malonyl CoA-acyl carrier protein transacylase</fullName>
        <ecNumber evidence="4">2.3.1.39</ecNumber>
    </recommendedName>
</protein>
<dbReference type="SUPFAM" id="SSF55048">
    <property type="entry name" value="Probable ACP-binding domain of malonyl-CoA ACP transacylase"/>
    <property type="match status" value="1"/>
</dbReference>
<dbReference type="InterPro" id="IPR004410">
    <property type="entry name" value="Malonyl_CoA-ACP_transAc_FabD"/>
</dbReference>
<evidence type="ECO:0000256" key="3">
    <source>
        <dbReference type="ARBA" id="ARBA00048462"/>
    </source>
</evidence>
<keyword evidence="1 4" id="KW-0808">Transferase</keyword>
<evidence type="ECO:0000313" key="7">
    <source>
        <dbReference type="EMBL" id="OLS02071.1"/>
    </source>
</evidence>
<name>A0A1U7M450_TISCR</name>
<evidence type="ECO:0000256" key="1">
    <source>
        <dbReference type="ARBA" id="ARBA00022679"/>
    </source>
</evidence>
<evidence type="ECO:0000256" key="4">
    <source>
        <dbReference type="PIRNR" id="PIRNR000446"/>
    </source>
</evidence>
<reference evidence="7 8" key="1">
    <citation type="submission" date="2016-02" db="EMBL/GenBank/DDBJ databases">
        <title>Genome sequence of Tissierella creatinophila DSM 6911.</title>
        <authorList>
            <person name="Poehlein A."/>
            <person name="Daniel R."/>
        </authorList>
    </citation>
    <scope>NUCLEOTIDE SEQUENCE [LARGE SCALE GENOMIC DNA]</scope>
    <source>
        <strain evidence="7 8">DSM 6911</strain>
    </source>
</reference>
<dbReference type="GO" id="GO:0006633">
    <property type="term" value="P:fatty acid biosynthetic process"/>
    <property type="evidence" value="ECO:0007669"/>
    <property type="project" value="TreeGrafter"/>
</dbReference>
<evidence type="ECO:0000256" key="5">
    <source>
        <dbReference type="PIRSR" id="PIRSR000446-1"/>
    </source>
</evidence>
<dbReference type="InterPro" id="IPR001227">
    <property type="entry name" value="Ac_transferase_dom_sf"/>
</dbReference>
<dbReference type="NCBIfam" id="TIGR00128">
    <property type="entry name" value="fabD"/>
    <property type="match status" value="1"/>
</dbReference>
<dbReference type="Gene3D" id="3.30.70.250">
    <property type="entry name" value="Malonyl-CoA ACP transacylase, ACP-binding"/>
    <property type="match status" value="1"/>
</dbReference>
<dbReference type="Pfam" id="PF00698">
    <property type="entry name" value="Acyl_transf_1"/>
    <property type="match status" value="1"/>
</dbReference>
<evidence type="ECO:0000313" key="8">
    <source>
        <dbReference type="Proteomes" id="UP000186112"/>
    </source>
</evidence>
<dbReference type="EMBL" id="LTDM01000043">
    <property type="protein sequence ID" value="OLS02071.1"/>
    <property type="molecule type" value="Genomic_DNA"/>
</dbReference>
<dbReference type="Proteomes" id="UP000186112">
    <property type="component" value="Unassembled WGS sequence"/>
</dbReference>
<dbReference type="PIRSF" id="PIRSF000446">
    <property type="entry name" value="Mct"/>
    <property type="match status" value="1"/>
</dbReference>
<dbReference type="AlphaFoldDB" id="A0A1U7M450"/>
<evidence type="ECO:0000259" key="6">
    <source>
        <dbReference type="SMART" id="SM00827"/>
    </source>
</evidence>
<comment type="caution">
    <text evidence="7">The sequence shown here is derived from an EMBL/GenBank/DDBJ whole genome shotgun (WGS) entry which is preliminary data.</text>
</comment>
<accession>A0A1U7M450</accession>
<gene>
    <name evidence="7" type="primary">fabD</name>
    <name evidence="7" type="ORF">TICRE_18890</name>
</gene>
<feature type="active site" evidence="5">
    <location>
        <position position="200"/>
    </location>
</feature>
<dbReference type="InterPro" id="IPR016035">
    <property type="entry name" value="Acyl_Trfase/lysoPLipase"/>
</dbReference>
<feature type="domain" description="Malonyl-CoA:ACP transacylase (MAT)" evidence="6">
    <location>
        <begin position="7"/>
        <end position="317"/>
    </location>
</feature>
<evidence type="ECO:0000256" key="2">
    <source>
        <dbReference type="ARBA" id="ARBA00023315"/>
    </source>
</evidence>
<comment type="catalytic activity">
    <reaction evidence="3 4">
        <text>holo-[ACP] + malonyl-CoA = malonyl-[ACP] + CoA</text>
        <dbReference type="Rhea" id="RHEA:41792"/>
        <dbReference type="Rhea" id="RHEA-COMP:9623"/>
        <dbReference type="Rhea" id="RHEA-COMP:9685"/>
        <dbReference type="ChEBI" id="CHEBI:57287"/>
        <dbReference type="ChEBI" id="CHEBI:57384"/>
        <dbReference type="ChEBI" id="CHEBI:64479"/>
        <dbReference type="ChEBI" id="CHEBI:78449"/>
        <dbReference type="EC" id="2.3.1.39"/>
    </reaction>
</comment>
<dbReference type="SMART" id="SM00827">
    <property type="entry name" value="PKS_AT"/>
    <property type="match status" value="1"/>
</dbReference>
<dbReference type="FunFam" id="3.30.70.250:FF:000001">
    <property type="entry name" value="Malonyl CoA-acyl carrier protein transacylase"/>
    <property type="match status" value="1"/>
</dbReference>
<organism evidence="7 8">
    <name type="scientific">Tissierella creatinophila DSM 6911</name>
    <dbReference type="NCBI Taxonomy" id="1123403"/>
    <lineage>
        <taxon>Bacteria</taxon>
        <taxon>Bacillati</taxon>
        <taxon>Bacillota</taxon>
        <taxon>Tissierellia</taxon>
        <taxon>Tissierellales</taxon>
        <taxon>Tissierellaceae</taxon>
        <taxon>Tissierella</taxon>
    </lineage>
</organism>